<evidence type="ECO:0000313" key="4">
    <source>
        <dbReference type="Proteomes" id="UP001470230"/>
    </source>
</evidence>
<dbReference type="InterPro" id="IPR018181">
    <property type="entry name" value="Heat_shock_70_CS"/>
</dbReference>
<evidence type="ECO:0008006" key="5">
    <source>
        <dbReference type="Google" id="ProtNLM"/>
    </source>
</evidence>
<comment type="caution">
    <text evidence="3">The sequence shown here is derived from an EMBL/GenBank/DDBJ whole genome shotgun (WGS) entry which is preliminary data.</text>
</comment>
<dbReference type="Gene3D" id="3.90.640.10">
    <property type="entry name" value="Actin, Chain A, domain 4"/>
    <property type="match status" value="1"/>
</dbReference>
<dbReference type="EMBL" id="JAPFFF010000002">
    <property type="protein sequence ID" value="KAK8897495.1"/>
    <property type="molecule type" value="Genomic_DNA"/>
</dbReference>
<protein>
    <recommendedName>
        <fullName evidence="5">DnaK protein</fullName>
    </recommendedName>
</protein>
<dbReference type="PANTHER" id="PTHR19375">
    <property type="entry name" value="HEAT SHOCK PROTEIN 70KDA"/>
    <property type="match status" value="1"/>
</dbReference>
<gene>
    <name evidence="3" type="ORF">M9Y10_015450</name>
</gene>
<dbReference type="Pfam" id="PF00012">
    <property type="entry name" value="HSP70"/>
    <property type="match status" value="1"/>
</dbReference>
<keyword evidence="1" id="KW-0547">Nucleotide-binding</keyword>
<evidence type="ECO:0000313" key="3">
    <source>
        <dbReference type="EMBL" id="KAK8897495.1"/>
    </source>
</evidence>
<dbReference type="Proteomes" id="UP001470230">
    <property type="component" value="Unassembled WGS sequence"/>
</dbReference>
<organism evidence="3 4">
    <name type="scientific">Tritrichomonas musculus</name>
    <dbReference type="NCBI Taxonomy" id="1915356"/>
    <lineage>
        <taxon>Eukaryota</taxon>
        <taxon>Metamonada</taxon>
        <taxon>Parabasalia</taxon>
        <taxon>Tritrichomonadida</taxon>
        <taxon>Tritrichomonadidae</taxon>
        <taxon>Tritrichomonas</taxon>
    </lineage>
</organism>
<dbReference type="InterPro" id="IPR043129">
    <property type="entry name" value="ATPase_NBD"/>
</dbReference>
<keyword evidence="2" id="KW-0067">ATP-binding</keyword>
<evidence type="ECO:0000256" key="2">
    <source>
        <dbReference type="ARBA" id="ARBA00022840"/>
    </source>
</evidence>
<dbReference type="SUPFAM" id="SSF53067">
    <property type="entry name" value="Actin-like ATPase domain"/>
    <property type="match status" value="2"/>
</dbReference>
<dbReference type="Gene3D" id="3.30.420.40">
    <property type="match status" value="2"/>
</dbReference>
<dbReference type="InterPro" id="IPR013126">
    <property type="entry name" value="Hsp_70_fam"/>
</dbReference>
<name>A0ABR2L2A7_9EUKA</name>
<reference evidence="3 4" key="1">
    <citation type="submission" date="2024-04" db="EMBL/GenBank/DDBJ databases">
        <title>Tritrichomonas musculus Genome.</title>
        <authorList>
            <person name="Alves-Ferreira E."/>
            <person name="Grigg M."/>
            <person name="Lorenzi H."/>
            <person name="Galac M."/>
        </authorList>
    </citation>
    <scope>NUCLEOTIDE SEQUENCE [LARGE SCALE GENOMIC DNA]</scope>
    <source>
        <strain evidence="3 4">EAF2021</strain>
    </source>
</reference>
<dbReference type="PROSITE" id="PS00297">
    <property type="entry name" value="HSP70_1"/>
    <property type="match status" value="1"/>
</dbReference>
<evidence type="ECO:0000256" key="1">
    <source>
        <dbReference type="ARBA" id="ARBA00022741"/>
    </source>
</evidence>
<sequence>MFFKKSKVALQFQDISSILEDRAKSESYIKTLLGLAQRSNWGKKTYEQNYENLVTLCEHIQKENEILTKLISVLPISETNQNHHSVLPTLETNSIKNLNQVLGIDLGTSKSTVGVYKINSRGRAEIDIISNKQGERSNPSVVCLYNGKVYFGKEAIKCSIKCPQNLIYDTKRMLGRKFDDPFIQKMRKYWTFKTLKSDNGGILIEVDGYRYEPYEISGMILNYLVLMANERLKEPTNYAIITIPAYFTEQQKEETRKAAKSAGLRLLELVEEPKAAAFCYGYKSNNGTNDQKEKDIFIYDIGGGTLDVSYVEVKGSSFKVLGTAGDSFLGGQDFTNCIFDYVSPFLDKICIKTWRNEARFVSYVKDECEKVKQYLADSDDCDIFLDIPNKLQKTSEITLELNLTRDKFEEISHELYERCMNPVKEVLKRVQRNPKQINGLVLIGGSSFLPKIQNQLKEITGKDAYHGVSPIEAVAFGACATSVKYCEESLLKSDNLCKDDINGKFLAQFTVKETAPATIEIQKIKDKTKYFYTMIEEGAPLPYTKETLIYSADVEYNKNSKQINIPVFAKKGDKRTLLGNITYEVNPKKNYSTNMPLVKIKLRHIISNLYYSTNDPTTDVWSSESPVKENTTEQITINEKQDFNKASYHQEIQNTSSNQGLNFRIEPPVATEKHCQLQPLVVQEKKLKAQPPALPEIHPQREIQIHQEQNIQDQIYQEKTKSTLPQIVQKTCIQGEAQVAQEKRKLKPQSTSTEANIQKKEMNTLPKQELLTQTPNIQEENYQPQNALVANQVAGNQRNITQNYVIENQNHNFYQSFQSYQPTYIMTSYFPVYVVNPTFYVVQPSSQNYGDTPNFRYYQDNSQC</sequence>
<dbReference type="PRINTS" id="PR00301">
    <property type="entry name" value="HEATSHOCK70"/>
</dbReference>
<proteinExistence type="predicted"/>
<accession>A0ABR2L2A7</accession>
<keyword evidence="4" id="KW-1185">Reference proteome</keyword>